<accession>A0ABQ4U1S4</accession>
<sequence length="266" mass="29745">MNFDLLSKNPAISLSGYFIGIVAFIFSIYTYEATKQRGQIYYASETKLIYAPLEPKVLPEPILAEKYQNHGRIYVTQFALWNGGNLSFEPQTQRTPIILSGDSNVAIFDVKIMTTKTITENNFTISKVQDHKYKIDWKVLDPEDGLKIQILHSGSPRSVTIEGKFAPNFGLARWAPSGFILPSFILCIMTLTIIHVSVYYSIVSHFLNRLKPWIGDPLRVLYIIAGFVLSGAVSVYLFYQIISYSGGISPFTYGFEGNGGMDAGVP</sequence>
<evidence type="ECO:0000313" key="2">
    <source>
        <dbReference type="EMBL" id="GJE59795.1"/>
    </source>
</evidence>
<comment type="caution">
    <text evidence="2">The sequence shown here is derived from an EMBL/GenBank/DDBJ whole genome shotgun (WGS) entry which is preliminary data.</text>
</comment>
<evidence type="ECO:0000256" key="1">
    <source>
        <dbReference type="SAM" id="Phobius"/>
    </source>
</evidence>
<name>A0ABQ4U1S4_9HYPH</name>
<dbReference type="Proteomes" id="UP001055057">
    <property type="component" value="Unassembled WGS sequence"/>
</dbReference>
<reference evidence="2" key="2">
    <citation type="submission" date="2021-08" db="EMBL/GenBank/DDBJ databases">
        <authorList>
            <person name="Tani A."/>
            <person name="Ola A."/>
            <person name="Ogura Y."/>
            <person name="Katsura K."/>
            <person name="Hayashi T."/>
        </authorList>
    </citation>
    <scope>NUCLEOTIDE SEQUENCE</scope>
    <source>
        <strain evidence="2">DSM 23632</strain>
    </source>
</reference>
<feature type="transmembrane region" description="Helical" evidence="1">
    <location>
        <begin position="179"/>
        <end position="200"/>
    </location>
</feature>
<keyword evidence="3" id="KW-1185">Reference proteome</keyword>
<dbReference type="EMBL" id="BPRB01000095">
    <property type="protein sequence ID" value="GJE59795.1"/>
    <property type="molecule type" value="Genomic_DNA"/>
</dbReference>
<dbReference type="RefSeq" id="WP_238182354.1">
    <property type="nucleotide sequence ID" value="NZ_BPRB01000095.1"/>
</dbReference>
<keyword evidence="1" id="KW-0472">Membrane</keyword>
<evidence type="ECO:0000313" key="3">
    <source>
        <dbReference type="Proteomes" id="UP001055057"/>
    </source>
</evidence>
<feature type="transmembrane region" description="Helical" evidence="1">
    <location>
        <begin position="220"/>
        <end position="239"/>
    </location>
</feature>
<gene>
    <name evidence="2" type="ORF">MPOCJGCO_1897</name>
</gene>
<reference evidence="2" key="1">
    <citation type="journal article" date="2021" name="Front. Microbiol.">
        <title>Comprehensive Comparative Genomics and Phenotyping of Methylobacterium Species.</title>
        <authorList>
            <person name="Alessa O."/>
            <person name="Ogura Y."/>
            <person name="Fujitani Y."/>
            <person name="Takami H."/>
            <person name="Hayashi T."/>
            <person name="Sahin N."/>
            <person name="Tani A."/>
        </authorList>
    </citation>
    <scope>NUCLEOTIDE SEQUENCE</scope>
    <source>
        <strain evidence="2">DSM 23632</strain>
    </source>
</reference>
<proteinExistence type="predicted"/>
<feature type="transmembrane region" description="Helical" evidence="1">
    <location>
        <begin position="12"/>
        <end position="31"/>
    </location>
</feature>
<keyword evidence="1" id="KW-0812">Transmembrane</keyword>
<protein>
    <submittedName>
        <fullName evidence="2">Uncharacterized protein</fullName>
    </submittedName>
</protein>
<keyword evidence="1" id="KW-1133">Transmembrane helix</keyword>
<organism evidence="2 3">
    <name type="scientific">Methylobacterium trifolii</name>
    <dbReference type="NCBI Taxonomy" id="1003092"/>
    <lineage>
        <taxon>Bacteria</taxon>
        <taxon>Pseudomonadati</taxon>
        <taxon>Pseudomonadota</taxon>
        <taxon>Alphaproteobacteria</taxon>
        <taxon>Hyphomicrobiales</taxon>
        <taxon>Methylobacteriaceae</taxon>
        <taxon>Methylobacterium</taxon>
    </lineage>
</organism>